<reference evidence="2" key="1">
    <citation type="submission" date="2016-05" db="EMBL/GenBank/DDBJ databases">
        <authorList>
            <person name="Naeem Raeece"/>
        </authorList>
    </citation>
    <scope>NUCLEOTIDE SEQUENCE [LARGE SCALE GENOMIC DNA]</scope>
</reference>
<evidence type="ECO:0000313" key="2">
    <source>
        <dbReference type="Proteomes" id="UP000078560"/>
    </source>
</evidence>
<dbReference type="Proteomes" id="UP000078560">
    <property type="component" value="Unassembled WGS sequence"/>
</dbReference>
<accession>A0A1A8W7G1</accession>
<name>A0A1A8W7G1_PLAOA</name>
<evidence type="ECO:0000313" key="1">
    <source>
        <dbReference type="EMBL" id="SBS88942.1"/>
    </source>
</evidence>
<dbReference type="AlphaFoldDB" id="A0A1A8W7G1"/>
<protein>
    <submittedName>
        <fullName evidence="1">Uncharacterized protein</fullName>
    </submittedName>
</protein>
<gene>
    <name evidence="1" type="ORF">POVCU2_0051350</name>
</gene>
<sequence length="91" mass="10271">MLASSVLTDDSKCYFLLHTLNDSSVRITIYGMTVEGDPHEDIHGNVKTGRKRQGVLDKFRVCMKCNSSSVLAGETVKILHFQDHAFQRRSE</sequence>
<proteinExistence type="predicted"/>
<dbReference type="EMBL" id="FLQU01000668">
    <property type="protein sequence ID" value="SBS88942.1"/>
    <property type="molecule type" value="Genomic_DNA"/>
</dbReference>
<organism evidence="1 2">
    <name type="scientific">Plasmodium ovale curtisi</name>
    <dbReference type="NCBI Taxonomy" id="864141"/>
    <lineage>
        <taxon>Eukaryota</taxon>
        <taxon>Sar</taxon>
        <taxon>Alveolata</taxon>
        <taxon>Apicomplexa</taxon>
        <taxon>Aconoidasida</taxon>
        <taxon>Haemosporida</taxon>
        <taxon>Plasmodiidae</taxon>
        <taxon>Plasmodium</taxon>
        <taxon>Plasmodium (Plasmodium)</taxon>
    </lineage>
</organism>